<accession>A0A975BA66</accession>
<dbReference type="CDD" id="cd02440">
    <property type="entry name" value="AdoMet_MTases"/>
    <property type="match status" value="1"/>
</dbReference>
<dbReference type="GO" id="GO:0032259">
    <property type="term" value="P:methylation"/>
    <property type="evidence" value="ECO:0007669"/>
    <property type="project" value="UniProtKB-KW"/>
</dbReference>
<gene>
    <name evidence="2" type="primary">cheR3</name>
    <name evidence="2" type="ORF">dnl_39180</name>
</gene>
<dbReference type="InterPro" id="IPR022642">
    <property type="entry name" value="CheR_C"/>
</dbReference>
<protein>
    <submittedName>
        <fullName evidence="2">Chemotaxis protein methyltransferase</fullName>
    </submittedName>
</protein>
<keyword evidence="2" id="KW-0489">Methyltransferase</keyword>
<dbReference type="Pfam" id="PF01739">
    <property type="entry name" value="CheR"/>
    <property type="match status" value="1"/>
</dbReference>
<sequence length="275" mass="32100">MDERVETENIEIQLFLEAVWLKYGYDFRNYARAHIKRRILHRLAVSGLDSISALQSRVLYDASFFENILHDFSINVTDIFRDPSFYLTLRKEVVPVLKTYPFIKIWHAGCSSGQEVYSMAILLKEENLYSKAQIYATDINEKMIETARQGIYPIDLMKNYTANYQKAGGQHSFADYYTAKYDTVIFNQSLKKKIIFADHNLVTDSVFGEMNMIVCRNVLIYFNKELQNHVINLFYESLVPGGFLCLGAKESLRFSNHFDSFESLVQGEKIYKKRF</sequence>
<keyword evidence="3" id="KW-1185">Reference proteome</keyword>
<keyword evidence="2" id="KW-0808">Transferase</keyword>
<dbReference type="PROSITE" id="PS50123">
    <property type="entry name" value="CHER"/>
    <property type="match status" value="1"/>
</dbReference>
<dbReference type="GO" id="GO:0008757">
    <property type="term" value="F:S-adenosylmethionine-dependent methyltransferase activity"/>
    <property type="evidence" value="ECO:0007669"/>
    <property type="project" value="InterPro"/>
</dbReference>
<dbReference type="KEGG" id="dli:dnl_39180"/>
<dbReference type="PANTHER" id="PTHR24422">
    <property type="entry name" value="CHEMOTAXIS PROTEIN METHYLTRANSFERASE"/>
    <property type="match status" value="1"/>
</dbReference>
<dbReference type="SUPFAM" id="SSF47757">
    <property type="entry name" value="Chemotaxis receptor methyltransferase CheR, N-terminal domain"/>
    <property type="match status" value="1"/>
</dbReference>
<dbReference type="InterPro" id="IPR029063">
    <property type="entry name" value="SAM-dependent_MTases_sf"/>
</dbReference>
<dbReference type="PANTHER" id="PTHR24422:SF8">
    <property type="entry name" value="CHEMOTAXIS PROTEIN"/>
    <property type="match status" value="1"/>
</dbReference>
<dbReference type="SUPFAM" id="SSF53335">
    <property type="entry name" value="S-adenosyl-L-methionine-dependent methyltransferases"/>
    <property type="match status" value="1"/>
</dbReference>
<feature type="domain" description="CheR-type methyltransferase" evidence="1">
    <location>
        <begin position="1"/>
        <end position="262"/>
    </location>
</feature>
<dbReference type="InterPro" id="IPR050903">
    <property type="entry name" value="Bact_Chemotaxis_MeTrfase"/>
</dbReference>
<evidence type="ECO:0000313" key="2">
    <source>
        <dbReference type="EMBL" id="QTA81580.1"/>
    </source>
</evidence>
<name>A0A975BA66_9BACT</name>
<dbReference type="PRINTS" id="PR00996">
    <property type="entry name" value="CHERMTFRASE"/>
</dbReference>
<evidence type="ECO:0000313" key="3">
    <source>
        <dbReference type="Proteomes" id="UP000663720"/>
    </source>
</evidence>
<organism evidence="2 3">
    <name type="scientific">Desulfonema limicola</name>
    <dbReference type="NCBI Taxonomy" id="45656"/>
    <lineage>
        <taxon>Bacteria</taxon>
        <taxon>Pseudomonadati</taxon>
        <taxon>Thermodesulfobacteriota</taxon>
        <taxon>Desulfobacteria</taxon>
        <taxon>Desulfobacterales</taxon>
        <taxon>Desulfococcaceae</taxon>
        <taxon>Desulfonema</taxon>
    </lineage>
</organism>
<dbReference type="InterPro" id="IPR022641">
    <property type="entry name" value="CheR_N"/>
</dbReference>
<proteinExistence type="predicted"/>
<dbReference type="EMBL" id="CP061799">
    <property type="protein sequence ID" value="QTA81580.1"/>
    <property type="molecule type" value="Genomic_DNA"/>
</dbReference>
<reference evidence="2" key="1">
    <citation type="journal article" date="2021" name="Microb. Physiol.">
        <title>Proteogenomic Insights into the Physiology of Marine, Sulfate-Reducing, Filamentous Desulfonema limicola and Desulfonema magnum.</title>
        <authorList>
            <person name="Schnaars V."/>
            <person name="Wohlbrand L."/>
            <person name="Scheve S."/>
            <person name="Hinrichs C."/>
            <person name="Reinhardt R."/>
            <person name="Rabus R."/>
        </authorList>
    </citation>
    <scope>NUCLEOTIDE SEQUENCE</scope>
    <source>
        <strain evidence="2">5ac10</strain>
    </source>
</reference>
<dbReference type="Pfam" id="PF03705">
    <property type="entry name" value="CheR_N"/>
    <property type="match status" value="1"/>
</dbReference>
<dbReference type="SMART" id="SM00138">
    <property type="entry name" value="MeTrc"/>
    <property type="match status" value="1"/>
</dbReference>
<dbReference type="AlphaFoldDB" id="A0A975BA66"/>
<dbReference type="Proteomes" id="UP000663720">
    <property type="component" value="Chromosome"/>
</dbReference>
<evidence type="ECO:0000259" key="1">
    <source>
        <dbReference type="PROSITE" id="PS50123"/>
    </source>
</evidence>
<dbReference type="InterPro" id="IPR000780">
    <property type="entry name" value="CheR_MeTrfase"/>
</dbReference>
<dbReference type="Gene3D" id="3.40.50.150">
    <property type="entry name" value="Vaccinia Virus protein VP39"/>
    <property type="match status" value="1"/>
</dbReference>